<evidence type="ECO:0000313" key="8">
    <source>
        <dbReference type="Proteomes" id="UP000821866"/>
    </source>
</evidence>
<keyword evidence="1" id="KW-0479">Metal-binding</keyword>
<feature type="region of interest" description="Disordered" evidence="5">
    <location>
        <begin position="1"/>
        <end position="71"/>
    </location>
</feature>
<gene>
    <name evidence="7" type="ORF">HPB51_021584</name>
</gene>
<accession>A0A9J6EJ47</accession>
<keyword evidence="3" id="KW-0862">Zinc</keyword>
<dbReference type="VEuPathDB" id="VectorBase:LOC119160918"/>
<evidence type="ECO:0000256" key="2">
    <source>
        <dbReference type="ARBA" id="ARBA00022771"/>
    </source>
</evidence>
<evidence type="ECO:0000256" key="4">
    <source>
        <dbReference type="PROSITE-ProRule" id="PRU00449"/>
    </source>
</evidence>
<evidence type="ECO:0000259" key="6">
    <source>
        <dbReference type="PROSITE" id="PS51039"/>
    </source>
</evidence>
<protein>
    <recommendedName>
        <fullName evidence="6">AN1-type domain-containing protein</fullName>
    </recommendedName>
</protein>
<evidence type="ECO:0000256" key="5">
    <source>
        <dbReference type="SAM" id="MobiDB-lite"/>
    </source>
</evidence>
<dbReference type="Proteomes" id="UP000821866">
    <property type="component" value="Chromosome 2"/>
</dbReference>
<feature type="region of interest" description="Disordered" evidence="5">
    <location>
        <begin position="83"/>
        <end position="125"/>
    </location>
</feature>
<dbReference type="EMBL" id="JABSTU010000004">
    <property type="protein sequence ID" value="KAH8034173.1"/>
    <property type="molecule type" value="Genomic_DNA"/>
</dbReference>
<reference evidence="7" key="2">
    <citation type="submission" date="2021-09" db="EMBL/GenBank/DDBJ databases">
        <authorList>
            <person name="Jia N."/>
            <person name="Wang J."/>
            <person name="Shi W."/>
            <person name="Du L."/>
            <person name="Sun Y."/>
            <person name="Zhan W."/>
            <person name="Jiang J."/>
            <person name="Wang Q."/>
            <person name="Zhang B."/>
            <person name="Ji P."/>
            <person name="Sakyi L.B."/>
            <person name="Cui X."/>
            <person name="Yuan T."/>
            <person name="Jiang B."/>
            <person name="Yang W."/>
            <person name="Lam T.T.-Y."/>
            <person name="Chang Q."/>
            <person name="Ding S."/>
            <person name="Wang X."/>
            <person name="Zhu J."/>
            <person name="Ruan X."/>
            <person name="Zhao L."/>
            <person name="Wei J."/>
            <person name="Que T."/>
            <person name="Du C."/>
            <person name="Cheng J."/>
            <person name="Dai P."/>
            <person name="Han X."/>
            <person name="Huang E."/>
            <person name="Gao Y."/>
            <person name="Liu J."/>
            <person name="Shao H."/>
            <person name="Ye R."/>
            <person name="Li L."/>
            <person name="Wei W."/>
            <person name="Wang X."/>
            <person name="Wang C."/>
            <person name="Huo Q."/>
            <person name="Li W."/>
            <person name="Guo W."/>
            <person name="Chen H."/>
            <person name="Chen S."/>
            <person name="Zhou L."/>
            <person name="Zhou L."/>
            <person name="Ni X."/>
            <person name="Tian J."/>
            <person name="Zhou Y."/>
            <person name="Sheng Y."/>
            <person name="Liu T."/>
            <person name="Pan Y."/>
            <person name="Xia L."/>
            <person name="Li J."/>
            <person name="Zhao F."/>
            <person name="Cao W."/>
        </authorList>
    </citation>
    <scope>NUCLEOTIDE SEQUENCE</scope>
    <source>
        <strain evidence="7">Rmic-2018</strain>
        <tissue evidence="7">Larvae</tissue>
    </source>
</reference>
<dbReference type="GO" id="GO:0008270">
    <property type="term" value="F:zinc ion binding"/>
    <property type="evidence" value="ECO:0007669"/>
    <property type="project" value="UniProtKB-KW"/>
</dbReference>
<dbReference type="Pfam" id="PF01428">
    <property type="entry name" value="zf-AN1"/>
    <property type="match status" value="1"/>
</dbReference>
<dbReference type="AlphaFoldDB" id="A0A9J6EJ47"/>
<feature type="compositionally biased region" description="Low complexity" evidence="5">
    <location>
        <begin position="26"/>
        <end position="71"/>
    </location>
</feature>
<dbReference type="Gene3D" id="4.10.1110.10">
    <property type="entry name" value="AN1-like Zinc finger"/>
    <property type="match status" value="1"/>
</dbReference>
<evidence type="ECO:0000256" key="3">
    <source>
        <dbReference type="ARBA" id="ARBA00022833"/>
    </source>
</evidence>
<keyword evidence="2 4" id="KW-0863">Zinc-finger</keyword>
<dbReference type="InterPro" id="IPR000058">
    <property type="entry name" value="Znf_AN1"/>
</dbReference>
<feature type="domain" description="AN1-type" evidence="6">
    <location>
        <begin position="127"/>
        <end position="174"/>
    </location>
</feature>
<dbReference type="InterPro" id="IPR053061">
    <property type="entry name" value="AN1-type_zinc_finger"/>
</dbReference>
<name>A0A9J6EJ47_RHIMP</name>
<reference evidence="7" key="1">
    <citation type="journal article" date="2020" name="Cell">
        <title>Large-Scale Comparative Analyses of Tick Genomes Elucidate Their Genetic Diversity and Vector Capacities.</title>
        <authorList>
            <consortium name="Tick Genome and Microbiome Consortium (TIGMIC)"/>
            <person name="Jia N."/>
            <person name="Wang J."/>
            <person name="Shi W."/>
            <person name="Du L."/>
            <person name="Sun Y."/>
            <person name="Zhan W."/>
            <person name="Jiang J.F."/>
            <person name="Wang Q."/>
            <person name="Zhang B."/>
            <person name="Ji P."/>
            <person name="Bell-Sakyi L."/>
            <person name="Cui X.M."/>
            <person name="Yuan T.T."/>
            <person name="Jiang B.G."/>
            <person name="Yang W.F."/>
            <person name="Lam T.T."/>
            <person name="Chang Q.C."/>
            <person name="Ding S.J."/>
            <person name="Wang X.J."/>
            <person name="Zhu J.G."/>
            <person name="Ruan X.D."/>
            <person name="Zhao L."/>
            <person name="Wei J.T."/>
            <person name="Ye R.Z."/>
            <person name="Que T.C."/>
            <person name="Du C.H."/>
            <person name="Zhou Y.H."/>
            <person name="Cheng J.X."/>
            <person name="Dai P.F."/>
            <person name="Guo W.B."/>
            <person name="Han X.H."/>
            <person name="Huang E.J."/>
            <person name="Li L.F."/>
            <person name="Wei W."/>
            <person name="Gao Y.C."/>
            <person name="Liu J.Z."/>
            <person name="Shao H.Z."/>
            <person name="Wang X."/>
            <person name="Wang C.C."/>
            <person name="Yang T.C."/>
            <person name="Huo Q.B."/>
            <person name="Li W."/>
            <person name="Chen H.Y."/>
            <person name="Chen S.E."/>
            <person name="Zhou L.G."/>
            <person name="Ni X.B."/>
            <person name="Tian J.H."/>
            <person name="Sheng Y."/>
            <person name="Liu T."/>
            <person name="Pan Y.S."/>
            <person name="Xia L.Y."/>
            <person name="Li J."/>
            <person name="Zhao F."/>
            <person name="Cao W.C."/>
        </authorList>
    </citation>
    <scope>NUCLEOTIDE SEQUENCE</scope>
    <source>
        <strain evidence="7">Rmic-2018</strain>
    </source>
</reference>
<dbReference type="SUPFAM" id="SSF118310">
    <property type="entry name" value="AN1-like Zinc finger"/>
    <property type="match status" value="1"/>
</dbReference>
<feature type="compositionally biased region" description="Polar residues" evidence="5">
    <location>
        <begin position="8"/>
        <end position="25"/>
    </location>
</feature>
<dbReference type="PANTHER" id="PTHR46728:SF1">
    <property type="entry name" value="AN1-TYPE ZINC FINGER PROTEIN 4"/>
    <property type="match status" value="1"/>
</dbReference>
<comment type="caution">
    <text evidence="7">The sequence shown here is derived from an EMBL/GenBank/DDBJ whole genome shotgun (WGS) entry which is preliminary data.</text>
</comment>
<dbReference type="PROSITE" id="PS51039">
    <property type="entry name" value="ZF_AN1"/>
    <property type="match status" value="1"/>
</dbReference>
<sequence length="193" mass="19835">MESPLFRQDNTVPTSNGPPSGNPERSSGSSADASDSTVTASSVGTLPAESSASAGSMSADSAGMAGSASGSNVALSVDVGAASSGELSTGNGAELMPVPVDEDSNSTSESKTDDMPMDPLHPLGKAKKKGKRCSWCKRKTGLASTYVCRCGNTFCTVHRYAEAHACSHDYKAEGRHILQRNNPVVKAAKLPKI</sequence>
<dbReference type="PANTHER" id="PTHR46728">
    <property type="entry name" value="AN1-TYPE ZINC FINGER PROTEIN 4"/>
    <property type="match status" value="1"/>
</dbReference>
<proteinExistence type="predicted"/>
<organism evidence="7 8">
    <name type="scientific">Rhipicephalus microplus</name>
    <name type="common">Cattle tick</name>
    <name type="synonym">Boophilus microplus</name>
    <dbReference type="NCBI Taxonomy" id="6941"/>
    <lineage>
        <taxon>Eukaryota</taxon>
        <taxon>Metazoa</taxon>
        <taxon>Ecdysozoa</taxon>
        <taxon>Arthropoda</taxon>
        <taxon>Chelicerata</taxon>
        <taxon>Arachnida</taxon>
        <taxon>Acari</taxon>
        <taxon>Parasitiformes</taxon>
        <taxon>Ixodida</taxon>
        <taxon>Ixodoidea</taxon>
        <taxon>Ixodidae</taxon>
        <taxon>Rhipicephalinae</taxon>
        <taxon>Rhipicephalus</taxon>
        <taxon>Boophilus</taxon>
    </lineage>
</organism>
<dbReference type="InterPro" id="IPR035896">
    <property type="entry name" value="AN1-like_Znf"/>
</dbReference>
<evidence type="ECO:0000256" key="1">
    <source>
        <dbReference type="ARBA" id="ARBA00022723"/>
    </source>
</evidence>
<dbReference type="SMART" id="SM00154">
    <property type="entry name" value="ZnF_AN1"/>
    <property type="match status" value="1"/>
</dbReference>
<keyword evidence="8" id="KW-1185">Reference proteome</keyword>
<evidence type="ECO:0000313" key="7">
    <source>
        <dbReference type="EMBL" id="KAH8034173.1"/>
    </source>
</evidence>